<keyword evidence="3" id="KW-0813">Transport</keyword>
<dbReference type="Proteomes" id="UP000037751">
    <property type="component" value="Unassembled WGS sequence"/>
</dbReference>
<evidence type="ECO:0000256" key="4">
    <source>
        <dbReference type="ARBA" id="ARBA00022692"/>
    </source>
</evidence>
<dbReference type="GO" id="GO:0000064">
    <property type="term" value="F:L-ornithine transmembrane transporter activity"/>
    <property type="evidence" value="ECO:0007669"/>
    <property type="project" value="TreeGrafter"/>
</dbReference>
<dbReference type="GO" id="GO:0031966">
    <property type="term" value="C:mitochondrial membrane"/>
    <property type="evidence" value="ECO:0007669"/>
    <property type="project" value="UniProtKB-SubCell"/>
</dbReference>
<dbReference type="STRING" id="77020.A0A0M8MXE7"/>
<keyword evidence="5" id="KW-0677">Repeat</keyword>
<evidence type="ECO:0000313" key="10">
    <source>
        <dbReference type="EMBL" id="KOS16264.1"/>
    </source>
</evidence>
<evidence type="ECO:0000256" key="9">
    <source>
        <dbReference type="SAM" id="Phobius"/>
    </source>
</evidence>
<evidence type="ECO:0000256" key="7">
    <source>
        <dbReference type="ARBA" id="ARBA00023128"/>
    </source>
</evidence>
<reference evidence="10 11" key="1">
    <citation type="submission" date="2015-07" db="EMBL/GenBank/DDBJ databases">
        <title>Draft Genome Sequence of Malassezia furfur CBS1878 and Malassezia pachydermatis CBS1879.</title>
        <authorList>
            <person name="Triana S."/>
            <person name="Ohm R."/>
            <person name="Gonzalez A."/>
            <person name="DeCock H."/>
            <person name="Restrepo S."/>
            <person name="Celis A."/>
        </authorList>
    </citation>
    <scope>NUCLEOTIDE SEQUENCE [LARGE SCALE GENOMIC DNA]</scope>
    <source>
        <strain evidence="10 11">CBS 1879</strain>
    </source>
</reference>
<dbReference type="VEuPathDB" id="FungiDB:Malapachy_3552"/>
<gene>
    <name evidence="10" type="ORF">Malapachy_3552</name>
</gene>
<dbReference type="InterPro" id="IPR023395">
    <property type="entry name" value="MCP_dom_sf"/>
</dbReference>
<keyword evidence="8 9" id="KW-0472">Membrane</keyword>
<keyword evidence="6 9" id="KW-1133">Transmembrane helix</keyword>
<evidence type="ECO:0000256" key="5">
    <source>
        <dbReference type="ARBA" id="ARBA00022737"/>
    </source>
</evidence>
<dbReference type="PANTHER" id="PTHR45624">
    <property type="entry name" value="MITOCHONDRIAL BASIC AMINO ACIDS TRANSPORTER-RELATED"/>
    <property type="match status" value="1"/>
</dbReference>
<comment type="subcellular location">
    <subcellularLocation>
        <location evidence="1">Mitochondrion membrane</location>
        <topology evidence="1">Multi-pass membrane protein</topology>
    </subcellularLocation>
</comment>
<dbReference type="RefSeq" id="XP_017993896.1">
    <property type="nucleotide sequence ID" value="XM_018138020.1"/>
</dbReference>
<organism evidence="10 11">
    <name type="scientific">Malassezia pachydermatis</name>
    <dbReference type="NCBI Taxonomy" id="77020"/>
    <lineage>
        <taxon>Eukaryota</taxon>
        <taxon>Fungi</taxon>
        <taxon>Dikarya</taxon>
        <taxon>Basidiomycota</taxon>
        <taxon>Ustilaginomycotina</taxon>
        <taxon>Malasseziomycetes</taxon>
        <taxon>Malasseziales</taxon>
        <taxon>Malasseziaceae</taxon>
        <taxon>Malassezia</taxon>
    </lineage>
</organism>
<keyword evidence="7" id="KW-0496">Mitochondrion</keyword>
<proteinExistence type="inferred from homology"/>
<feature type="transmembrane region" description="Helical" evidence="9">
    <location>
        <begin position="152"/>
        <end position="173"/>
    </location>
</feature>
<dbReference type="Gene3D" id="1.50.40.10">
    <property type="entry name" value="Mitochondrial carrier domain"/>
    <property type="match status" value="1"/>
</dbReference>
<evidence type="ECO:0000256" key="2">
    <source>
        <dbReference type="ARBA" id="ARBA00006375"/>
    </source>
</evidence>
<feature type="transmembrane region" description="Helical" evidence="9">
    <location>
        <begin position="108"/>
        <end position="132"/>
    </location>
</feature>
<evidence type="ECO:0008006" key="12">
    <source>
        <dbReference type="Google" id="ProtNLM"/>
    </source>
</evidence>
<protein>
    <recommendedName>
        <fullName evidence="12">Mitochondrial carrier</fullName>
    </recommendedName>
</protein>
<feature type="transmembrane region" description="Helical" evidence="9">
    <location>
        <begin position="330"/>
        <end position="350"/>
    </location>
</feature>
<evidence type="ECO:0000313" key="11">
    <source>
        <dbReference type="Proteomes" id="UP000037751"/>
    </source>
</evidence>
<dbReference type="EMBL" id="LGAV01000001">
    <property type="protein sequence ID" value="KOS16264.1"/>
    <property type="molecule type" value="Genomic_DNA"/>
</dbReference>
<accession>A0A0M8MXE7</accession>
<evidence type="ECO:0000256" key="3">
    <source>
        <dbReference type="ARBA" id="ARBA00022448"/>
    </source>
</evidence>
<dbReference type="GeneID" id="28729896"/>
<sequence>MPASESDPLSLGAHALVNWWPWATDDEDDDESEGHANTQTGVSRRESAAGAAVRVLVSSLAVLFQRPVRLFRPMHFSSLSLLDMLARREGKKLGVPFLRRLVRQEKPAVLLALIAPPMLANLAIGFTLFQTYTLTEKACTPVSHTSDMFKPTWTVAVAGAAAGAAQCIISAPLDNVRLVIQPWLVQDATRKSLLATLPKSPFHAWSAMVEAAFLPFLPERWYRLVLKRMERAGRSIEPKTSTIFRYLPRDLRLLARRKHGVSLLLSLVRDAAGFSCFFVTFEWARRVAFRASLYADQVWHWARRRNVPIDAQQGPLDQSFGASRTVGGRMVAALLLVTGGAVGALLYSWVCRPIEYVRVVLWHRLYVPQTKPHAPAADTTQRHVAHIAPHRKLAAIHNVRAVRVRQPVPRISYIQAHRHLRTQRRRIPRWLYTWTQTPWSRATTLRRRTPSHGWWGQTTVRKLMRFARMTAPPTLLTSPMRLFVHTYLVRPFTHPALCKASAPRPWGTAPPVRHAALVASPTWRGLVC</sequence>
<keyword evidence="11" id="KW-1185">Reference proteome</keyword>
<dbReference type="PANTHER" id="PTHR45624:SF52">
    <property type="entry name" value="MITOCHONDRIAL CARRIER"/>
    <property type="match status" value="1"/>
</dbReference>
<evidence type="ECO:0000256" key="6">
    <source>
        <dbReference type="ARBA" id="ARBA00022989"/>
    </source>
</evidence>
<dbReference type="OrthoDB" id="3364892at2759"/>
<name>A0A0M8MXE7_9BASI</name>
<dbReference type="SUPFAM" id="SSF103506">
    <property type="entry name" value="Mitochondrial carrier"/>
    <property type="match status" value="1"/>
</dbReference>
<dbReference type="GO" id="GO:1990575">
    <property type="term" value="P:mitochondrial L-ornithine transmembrane transport"/>
    <property type="evidence" value="ECO:0007669"/>
    <property type="project" value="TreeGrafter"/>
</dbReference>
<evidence type="ECO:0000256" key="1">
    <source>
        <dbReference type="ARBA" id="ARBA00004225"/>
    </source>
</evidence>
<comment type="caution">
    <text evidence="10">The sequence shown here is derived from an EMBL/GenBank/DDBJ whole genome shotgun (WGS) entry which is preliminary data.</text>
</comment>
<dbReference type="AlphaFoldDB" id="A0A0M8MXE7"/>
<evidence type="ECO:0000256" key="8">
    <source>
        <dbReference type="ARBA" id="ARBA00023136"/>
    </source>
</evidence>
<dbReference type="InterPro" id="IPR050567">
    <property type="entry name" value="Mitochondrial_Carrier"/>
</dbReference>
<comment type="similarity">
    <text evidence="2">Belongs to the mitochondrial carrier (TC 2.A.29) family.</text>
</comment>
<keyword evidence="4 9" id="KW-0812">Transmembrane</keyword>